<dbReference type="AlphaFoldDB" id="A0A0N5ADL7"/>
<dbReference type="Gene3D" id="3.40.50.1240">
    <property type="entry name" value="Phosphoglycerate mutase-like"/>
    <property type="match status" value="1"/>
</dbReference>
<dbReference type="PANTHER" id="PTHR16469:SF27">
    <property type="entry name" value="UBIQUITIN-ASSOCIATED AND SH3 DOMAIN-CONTAINING BA-RELATED"/>
    <property type="match status" value="1"/>
</dbReference>
<dbReference type="Proteomes" id="UP000046393">
    <property type="component" value="Unplaced"/>
</dbReference>
<dbReference type="Pfam" id="PF00300">
    <property type="entry name" value="His_Phos_1"/>
    <property type="match status" value="1"/>
</dbReference>
<dbReference type="CDD" id="cd07067">
    <property type="entry name" value="HP_PGM_like"/>
    <property type="match status" value="1"/>
</dbReference>
<accession>A0A0N5ADL7</accession>
<evidence type="ECO:0000313" key="2">
    <source>
        <dbReference type="WBParaSite" id="SMUV_0000227801-mRNA-1"/>
    </source>
</evidence>
<keyword evidence="1" id="KW-1185">Reference proteome</keyword>
<proteinExistence type="predicted"/>
<reference evidence="2" key="1">
    <citation type="submission" date="2017-02" db="UniProtKB">
        <authorList>
            <consortium name="WormBaseParasite"/>
        </authorList>
    </citation>
    <scope>IDENTIFICATION</scope>
</reference>
<dbReference type="SUPFAM" id="SSF53254">
    <property type="entry name" value="Phosphoglycerate mutase-like"/>
    <property type="match status" value="1"/>
</dbReference>
<dbReference type="InterPro" id="IPR013078">
    <property type="entry name" value="His_Pase_superF_clade-1"/>
</dbReference>
<evidence type="ECO:0000313" key="1">
    <source>
        <dbReference type="Proteomes" id="UP000046393"/>
    </source>
</evidence>
<dbReference type="InterPro" id="IPR029033">
    <property type="entry name" value="His_PPase_superfam"/>
</dbReference>
<dbReference type="WBParaSite" id="SMUV_0000227801-mRNA-1">
    <property type="protein sequence ID" value="SMUV_0000227801-mRNA-1"/>
    <property type="gene ID" value="SMUV_0000227801"/>
</dbReference>
<dbReference type="PANTHER" id="PTHR16469">
    <property type="entry name" value="UBIQUITIN-ASSOCIATED AND SH3 DOMAIN-CONTAINING BA-RELATED"/>
    <property type="match status" value="1"/>
</dbReference>
<dbReference type="GO" id="GO:0016791">
    <property type="term" value="F:phosphatase activity"/>
    <property type="evidence" value="ECO:0007669"/>
    <property type="project" value="UniProtKB-ARBA"/>
</dbReference>
<name>A0A0N5ADL7_9BILA</name>
<dbReference type="InterPro" id="IPR051710">
    <property type="entry name" value="Phosphatase_SH3-domain"/>
</dbReference>
<protein>
    <submittedName>
        <fullName evidence="2">Protein UBASH3A-like protein</fullName>
    </submittedName>
</protein>
<organism evidence="1 2">
    <name type="scientific">Syphacia muris</name>
    <dbReference type="NCBI Taxonomy" id="451379"/>
    <lineage>
        <taxon>Eukaryota</taxon>
        <taxon>Metazoa</taxon>
        <taxon>Ecdysozoa</taxon>
        <taxon>Nematoda</taxon>
        <taxon>Chromadorea</taxon>
        <taxon>Rhabditida</taxon>
        <taxon>Spirurina</taxon>
        <taxon>Oxyuridomorpha</taxon>
        <taxon>Oxyuroidea</taxon>
        <taxon>Oxyuridae</taxon>
        <taxon>Syphacia</taxon>
    </lineage>
</organism>
<sequence length="273" mass="31566">MDSPRRILVVRHGERCDFSFSQHVKNLNFFTCYFTGIDWMKRAFDSNGKYRAFDLNLPRLVPKRKDGYQKFANDAPLTEMGYLQAKLTGRSLLESGIKVDHIFCSPALRCIQTAVGLLRGMNCSKLKINIEPGLFEWTQWCRSGLPSWMHATELDEIMYPVNPLYTPYLRPEDLSMKETVADYYDRSHKVVREVLKKYKGTVLFVAHSASLDTLTRRLCGRQPRNEQEFLFILQQTPYLACAMAKENSNNTWSLCPPPTRPLTHSANHSYNPQ</sequence>
<dbReference type="STRING" id="451379.A0A0N5ADL7"/>